<organism evidence="2">
    <name type="scientific">Chromera velia CCMP2878</name>
    <dbReference type="NCBI Taxonomy" id="1169474"/>
    <lineage>
        <taxon>Eukaryota</taxon>
        <taxon>Sar</taxon>
        <taxon>Alveolata</taxon>
        <taxon>Colpodellida</taxon>
        <taxon>Chromeraceae</taxon>
        <taxon>Chromera</taxon>
    </lineage>
</organism>
<evidence type="ECO:0000256" key="1">
    <source>
        <dbReference type="SAM" id="MobiDB-lite"/>
    </source>
</evidence>
<protein>
    <submittedName>
        <fullName evidence="2">Uncharacterized protein</fullName>
    </submittedName>
</protein>
<proteinExistence type="predicted"/>
<feature type="compositionally biased region" description="Polar residues" evidence="1">
    <location>
        <begin position="114"/>
        <end position="128"/>
    </location>
</feature>
<dbReference type="VEuPathDB" id="CryptoDB:Cvel_26059"/>
<dbReference type="EMBL" id="CDMZ01002245">
    <property type="protein sequence ID" value="CEM41488.1"/>
    <property type="molecule type" value="Genomic_DNA"/>
</dbReference>
<feature type="region of interest" description="Disordered" evidence="1">
    <location>
        <begin position="114"/>
        <end position="149"/>
    </location>
</feature>
<gene>
    <name evidence="2" type="ORF">Cvel_26059</name>
</gene>
<dbReference type="AlphaFoldDB" id="A0A0G4HCB2"/>
<reference evidence="2" key="1">
    <citation type="submission" date="2014-11" db="EMBL/GenBank/DDBJ databases">
        <authorList>
            <person name="Otto D Thomas"/>
            <person name="Naeem Raeece"/>
        </authorList>
    </citation>
    <scope>NUCLEOTIDE SEQUENCE</scope>
</reference>
<sequence length="271" mass="29488">METVSDEPVDVCASALSAIVSHGSPPAQLISELASHKDGFATGWLVLHFIKHMEAGAPLRDLDLSEFSLDAGKLGLLLSSVPVGPILLETLKGELHVCTGPCLFALKRFLQRATSSSPPGSLKNLNLSRQREQSKSSVRPSKKRHRARGENVVWDVRGSSFLPRHRLTDWRTATMNRGLRSGFRLCLFLDCLLASIHPPSSISLCMTCGRAVGSLLHVAAPMGHTQLLSFLVHRGRAFRVDLLRAVEALCGRAAGNAKRRHRDESNLGHTG</sequence>
<accession>A0A0G4HCB2</accession>
<evidence type="ECO:0000313" key="2">
    <source>
        <dbReference type="EMBL" id="CEM41488.1"/>
    </source>
</evidence>
<dbReference type="PhylomeDB" id="A0A0G4HCB2"/>
<name>A0A0G4HCB2_9ALVE</name>